<dbReference type="Proteomes" id="UP000472263">
    <property type="component" value="Chromosome 18"/>
</dbReference>
<dbReference type="OrthoDB" id="10064298at2759"/>
<dbReference type="Ensembl" id="ENSMMDT00005018957.1">
    <property type="protein sequence ID" value="ENSMMDP00005018508.1"/>
    <property type="gene ID" value="ENSMMDG00005009232.1"/>
</dbReference>
<dbReference type="GO" id="GO:0045087">
    <property type="term" value="P:innate immune response"/>
    <property type="evidence" value="ECO:0007669"/>
    <property type="project" value="UniProtKB-KW"/>
</dbReference>
<keyword evidence="10" id="KW-0496">Mitochondrion</keyword>
<evidence type="ECO:0000256" key="6">
    <source>
        <dbReference type="ARBA" id="ARBA00022490"/>
    </source>
</evidence>
<evidence type="ECO:0000256" key="12">
    <source>
        <dbReference type="SAM" id="MobiDB-lite"/>
    </source>
</evidence>
<evidence type="ECO:0000313" key="15">
    <source>
        <dbReference type="Proteomes" id="UP000472263"/>
    </source>
</evidence>
<keyword evidence="9" id="KW-0809">Transit peptide</keyword>
<protein>
    <recommendedName>
        <fullName evidence="5">Evolutionarily conserved signaling intermediate in Toll pathway, mitochondrial</fullName>
    </recommendedName>
</protein>
<dbReference type="GO" id="GO:0005739">
    <property type="term" value="C:mitochondrion"/>
    <property type="evidence" value="ECO:0007669"/>
    <property type="project" value="UniProtKB-SubCell"/>
</dbReference>
<evidence type="ECO:0000256" key="10">
    <source>
        <dbReference type="ARBA" id="ARBA00023128"/>
    </source>
</evidence>
<dbReference type="GeneTree" id="ENSGT00390000005147"/>
<keyword evidence="11" id="KW-0539">Nucleus</keyword>
<dbReference type="CTD" id="51295"/>
<dbReference type="Gene3D" id="1.25.40.10">
    <property type="entry name" value="Tetratricopeptide repeat domain"/>
    <property type="match status" value="1"/>
</dbReference>
<evidence type="ECO:0000256" key="4">
    <source>
        <dbReference type="ARBA" id="ARBA00007674"/>
    </source>
</evidence>
<evidence type="ECO:0000256" key="8">
    <source>
        <dbReference type="ARBA" id="ARBA00022859"/>
    </source>
</evidence>
<dbReference type="GO" id="GO:0007178">
    <property type="term" value="P:cell surface receptor protein serine/threonine kinase signaling pathway"/>
    <property type="evidence" value="ECO:0007669"/>
    <property type="project" value="TreeGrafter"/>
</dbReference>
<evidence type="ECO:0000256" key="3">
    <source>
        <dbReference type="ARBA" id="ARBA00004496"/>
    </source>
</evidence>
<dbReference type="RefSeq" id="XP_029932489.1">
    <property type="nucleotide sequence ID" value="XM_030076629.1"/>
</dbReference>
<reference evidence="14" key="2">
    <citation type="submission" date="2025-08" db="UniProtKB">
        <authorList>
            <consortium name="Ensembl"/>
        </authorList>
    </citation>
    <scope>IDENTIFICATION</scope>
</reference>
<dbReference type="Pfam" id="PF14784">
    <property type="entry name" value="ECSIT_C"/>
    <property type="match status" value="1"/>
</dbReference>
<evidence type="ECO:0000259" key="13">
    <source>
        <dbReference type="SMART" id="SM01284"/>
    </source>
</evidence>
<dbReference type="Pfam" id="PF06239">
    <property type="entry name" value="ECSIT_N"/>
    <property type="match status" value="1"/>
</dbReference>
<comment type="similarity">
    <text evidence="4">Belongs to the ECSIT family.</text>
</comment>
<organism evidence="14 15">
    <name type="scientific">Myripristis murdjan</name>
    <name type="common">pinecone soldierfish</name>
    <dbReference type="NCBI Taxonomy" id="586833"/>
    <lineage>
        <taxon>Eukaryota</taxon>
        <taxon>Metazoa</taxon>
        <taxon>Chordata</taxon>
        <taxon>Craniata</taxon>
        <taxon>Vertebrata</taxon>
        <taxon>Euteleostomi</taxon>
        <taxon>Actinopterygii</taxon>
        <taxon>Neopterygii</taxon>
        <taxon>Teleostei</taxon>
        <taxon>Neoteleostei</taxon>
        <taxon>Acanthomorphata</taxon>
        <taxon>Holocentriformes</taxon>
        <taxon>Holocentridae</taxon>
        <taxon>Myripristis</taxon>
    </lineage>
</organism>
<evidence type="ECO:0000256" key="5">
    <source>
        <dbReference type="ARBA" id="ARBA00019998"/>
    </source>
</evidence>
<keyword evidence="15" id="KW-1185">Reference proteome</keyword>
<comment type="subcellular location">
    <subcellularLocation>
        <location evidence="3">Cytoplasm</location>
    </subcellularLocation>
    <subcellularLocation>
        <location evidence="2">Mitochondrion</location>
    </subcellularLocation>
    <subcellularLocation>
        <location evidence="1">Nucleus</location>
    </subcellularLocation>
</comment>
<dbReference type="InterPro" id="IPR010418">
    <property type="entry name" value="ECSIT"/>
</dbReference>
<keyword evidence="6" id="KW-0963">Cytoplasm</keyword>
<gene>
    <name evidence="14" type="primary">ECSIT</name>
    <name evidence="14" type="synonym">ecsit</name>
</gene>
<dbReference type="GeneID" id="115376837"/>
<dbReference type="InterPro" id="IPR029342">
    <property type="entry name" value="ECIST_C"/>
</dbReference>
<proteinExistence type="inferred from homology"/>
<dbReference type="FunCoup" id="A0A667XW03">
    <property type="interactions" value="1608"/>
</dbReference>
<dbReference type="InParanoid" id="A0A667XW03"/>
<dbReference type="GO" id="GO:0005634">
    <property type="term" value="C:nucleus"/>
    <property type="evidence" value="ECO:0007669"/>
    <property type="project" value="UniProtKB-SubCell"/>
</dbReference>
<feature type="compositionally biased region" description="Acidic residues" evidence="12">
    <location>
        <begin position="431"/>
        <end position="440"/>
    </location>
</feature>
<reference evidence="14" key="1">
    <citation type="submission" date="2019-06" db="EMBL/GenBank/DDBJ databases">
        <authorList>
            <consortium name="Wellcome Sanger Institute Data Sharing"/>
        </authorList>
    </citation>
    <scope>NUCLEOTIDE SEQUENCE [LARGE SCALE GENOMIC DNA]</scope>
</reference>
<evidence type="ECO:0000256" key="11">
    <source>
        <dbReference type="ARBA" id="ARBA00023242"/>
    </source>
</evidence>
<feature type="region of interest" description="Disordered" evidence="12">
    <location>
        <begin position="403"/>
        <end position="451"/>
    </location>
</feature>
<keyword evidence="7" id="KW-0399">Innate immunity</keyword>
<feature type="domain" description="ECSIT C-terminal" evidence="13">
    <location>
        <begin position="272"/>
        <end position="397"/>
    </location>
</feature>
<dbReference type="PANTHER" id="PTHR13113">
    <property type="entry name" value="ECSIT EVOLUTIONARILY CONSERVED SIGNALING INTERMEDIATE IN TOLL PATHWAYS"/>
    <property type="match status" value="1"/>
</dbReference>
<sequence>MRCVRCLLRLQSLGVRGPSGRPGPQYAALLQPASSPPQGQVLRHFHGSPACAKRPVPADFFDEGEGKKDKSLVTHDDLFERVARDAKTKATFNKVLDVFTKKDIRRRGHVEFIYAALKKMPEFGVERDLAVYNKLLDVFPKEVFVPRNFIQRMFNHYPRQQECGVQVLEQMENYGIMPNVETKVLLVQIFGEKSHPMRKYQRIMYWFPKFKHLNPFPVPLQLPEDPVDLARLSLTRIADDLDAKVTVYQMPSTDITEAGEEITLPHIVGIQSPDQIELLAKHNPSRPVFVEGPFPLWLRKTCVYYYILRADPAPLEEKTEEPYDPERCFDYPLQLNLELSRDLGDDESFDVDDLDEGPVFAMCMTGRGDQATLNQWISGLQQNNPILGQIPTLFRLDAGPRELQSVADSDPGHGYRTGPQSEAQDGAEPSPEAEPDIIVEEEPRRSQGMKQ</sequence>
<dbReference type="PANTHER" id="PTHR13113:SF1">
    <property type="entry name" value="EVOLUTIONARILY CONSERVED SIGNALING INTERMEDIATE IN TOLL PATHWAY, MITOCHONDRIAL"/>
    <property type="match status" value="1"/>
</dbReference>
<evidence type="ECO:0000256" key="2">
    <source>
        <dbReference type="ARBA" id="ARBA00004173"/>
    </source>
</evidence>
<name>A0A667XW03_9TELE</name>
<evidence type="ECO:0000256" key="1">
    <source>
        <dbReference type="ARBA" id="ARBA00004123"/>
    </source>
</evidence>
<keyword evidence="8" id="KW-0391">Immunity</keyword>
<evidence type="ECO:0000256" key="9">
    <source>
        <dbReference type="ARBA" id="ARBA00022946"/>
    </source>
</evidence>
<evidence type="ECO:0000256" key="7">
    <source>
        <dbReference type="ARBA" id="ARBA00022588"/>
    </source>
</evidence>
<evidence type="ECO:0000313" key="14">
    <source>
        <dbReference type="Ensembl" id="ENSMMDP00005018508.1"/>
    </source>
</evidence>
<reference evidence="14" key="3">
    <citation type="submission" date="2025-09" db="UniProtKB">
        <authorList>
            <consortium name="Ensembl"/>
        </authorList>
    </citation>
    <scope>IDENTIFICATION</scope>
</reference>
<dbReference type="AlphaFoldDB" id="A0A667XW03"/>
<dbReference type="SMART" id="SM01284">
    <property type="entry name" value="ECSIT_Cterm"/>
    <property type="match status" value="1"/>
</dbReference>
<accession>A0A667XW03</accession>
<dbReference type="InterPro" id="IPR011990">
    <property type="entry name" value="TPR-like_helical_dom_sf"/>
</dbReference>
<dbReference type="InterPro" id="IPR046448">
    <property type="entry name" value="ECSIT_N"/>
</dbReference>